<dbReference type="Gene3D" id="1.20.1250.20">
    <property type="entry name" value="MFS general substrate transporter like domains"/>
    <property type="match status" value="1"/>
</dbReference>
<sequence length="191" mass="20174">MRTWQWYALWAMFLLNTTAGLAILSDASSMAVDLGGATAALASAFVVLMAVADTTGRLFWPSLSDRIGRENVFVAMFLLQAAAFLALPLVPPGTGSFAAFAALSFVVLTCYGGGYATIGALVDAYYGSGDVGTIYGSMVAAAGWRASARPSSSRSPRTRRAPTPRPLRHLGPDASRRRHPARPQGPGPRRP</sequence>
<organism evidence="3 4">
    <name type="scientific">Rubrobacter marinus</name>
    <dbReference type="NCBI Taxonomy" id="2653852"/>
    <lineage>
        <taxon>Bacteria</taxon>
        <taxon>Bacillati</taxon>
        <taxon>Actinomycetota</taxon>
        <taxon>Rubrobacteria</taxon>
        <taxon>Rubrobacterales</taxon>
        <taxon>Rubrobacteraceae</taxon>
        <taxon>Rubrobacter</taxon>
    </lineage>
</organism>
<feature type="transmembrane region" description="Helical" evidence="2">
    <location>
        <begin position="6"/>
        <end position="24"/>
    </location>
</feature>
<feature type="compositionally biased region" description="Basic residues" evidence="1">
    <location>
        <begin position="156"/>
        <end position="168"/>
    </location>
</feature>
<feature type="region of interest" description="Disordered" evidence="1">
    <location>
        <begin position="148"/>
        <end position="191"/>
    </location>
</feature>
<feature type="transmembrane region" description="Helical" evidence="2">
    <location>
        <begin position="31"/>
        <end position="52"/>
    </location>
</feature>
<proteinExistence type="predicted"/>
<feature type="transmembrane region" description="Helical" evidence="2">
    <location>
        <begin position="72"/>
        <end position="90"/>
    </location>
</feature>
<evidence type="ECO:0000256" key="2">
    <source>
        <dbReference type="SAM" id="Phobius"/>
    </source>
</evidence>
<dbReference type="AlphaFoldDB" id="A0A6G8Q116"/>
<gene>
    <name evidence="3" type="ORF">GBA65_18490</name>
</gene>
<evidence type="ECO:0000313" key="4">
    <source>
        <dbReference type="Proteomes" id="UP000502706"/>
    </source>
</evidence>
<dbReference type="Proteomes" id="UP000502706">
    <property type="component" value="Chromosome"/>
</dbReference>
<evidence type="ECO:0000313" key="3">
    <source>
        <dbReference type="EMBL" id="QIN80174.1"/>
    </source>
</evidence>
<dbReference type="InterPro" id="IPR036259">
    <property type="entry name" value="MFS_trans_sf"/>
</dbReference>
<name>A0A6G8Q116_9ACTN</name>
<evidence type="ECO:0008006" key="5">
    <source>
        <dbReference type="Google" id="ProtNLM"/>
    </source>
</evidence>
<keyword evidence="2" id="KW-0812">Transmembrane</keyword>
<keyword evidence="2" id="KW-0472">Membrane</keyword>
<accession>A0A6G8Q116</accession>
<protein>
    <recommendedName>
        <fullName evidence="5">Major facilitator superfamily (MFS) profile domain-containing protein</fullName>
    </recommendedName>
</protein>
<dbReference type="KEGG" id="rmar:GBA65_18490"/>
<evidence type="ECO:0000256" key="1">
    <source>
        <dbReference type="SAM" id="MobiDB-lite"/>
    </source>
</evidence>
<feature type="transmembrane region" description="Helical" evidence="2">
    <location>
        <begin position="97"/>
        <end position="118"/>
    </location>
</feature>
<keyword evidence="4" id="KW-1185">Reference proteome</keyword>
<dbReference type="EMBL" id="CP045121">
    <property type="protein sequence ID" value="QIN80174.1"/>
    <property type="molecule type" value="Genomic_DNA"/>
</dbReference>
<dbReference type="SUPFAM" id="SSF103473">
    <property type="entry name" value="MFS general substrate transporter"/>
    <property type="match status" value="1"/>
</dbReference>
<keyword evidence="2" id="KW-1133">Transmembrane helix</keyword>
<reference evidence="3 4" key="1">
    <citation type="submission" date="2019-10" db="EMBL/GenBank/DDBJ databases">
        <title>Rubrobacter sp nov SCSIO 52915 isolated from a deep-sea sediment in the South China Sea.</title>
        <authorList>
            <person name="Chen R.W."/>
        </authorList>
    </citation>
    <scope>NUCLEOTIDE SEQUENCE [LARGE SCALE GENOMIC DNA]</scope>
    <source>
        <strain evidence="3 4">SCSIO 52915</strain>
    </source>
</reference>